<dbReference type="PANTHER" id="PTHR10519:SF20">
    <property type="entry name" value="G-PROTEIN COUPLED RECEPTOR 156-RELATED"/>
    <property type="match status" value="1"/>
</dbReference>
<evidence type="ECO:0000256" key="4">
    <source>
        <dbReference type="ARBA" id="ARBA00023224"/>
    </source>
</evidence>
<keyword evidence="5" id="KW-0472">Membrane</keyword>
<feature type="transmembrane region" description="Helical" evidence="5">
    <location>
        <begin position="44"/>
        <end position="64"/>
    </location>
</feature>
<dbReference type="InterPro" id="IPR002455">
    <property type="entry name" value="GPCR3_GABA-B"/>
</dbReference>
<evidence type="ECO:0000256" key="1">
    <source>
        <dbReference type="ARBA" id="ARBA00023040"/>
    </source>
</evidence>
<dbReference type="GO" id="GO:0038039">
    <property type="term" value="C:G protein-coupled receptor heterodimeric complex"/>
    <property type="evidence" value="ECO:0007669"/>
    <property type="project" value="TreeGrafter"/>
</dbReference>
<evidence type="ECO:0000313" key="6">
    <source>
        <dbReference type="EMBL" id="KAJ8044402.1"/>
    </source>
</evidence>
<accession>A0A9Q1CFI9</accession>
<organism evidence="6 7">
    <name type="scientific">Holothuria leucospilota</name>
    <name type="common">Black long sea cucumber</name>
    <name type="synonym">Mertensiothuria leucospilota</name>
    <dbReference type="NCBI Taxonomy" id="206669"/>
    <lineage>
        <taxon>Eukaryota</taxon>
        <taxon>Metazoa</taxon>
        <taxon>Echinodermata</taxon>
        <taxon>Eleutherozoa</taxon>
        <taxon>Echinozoa</taxon>
        <taxon>Holothuroidea</taxon>
        <taxon>Aspidochirotacea</taxon>
        <taxon>Aspidochirotida</taxon>
        <taxon>Holothuriidae</taxon>
        <taxon>Holothuria</taxon>
    </lineage>
</organism>
<evidence type="ECO:0000256" key="5">
    <source>
        <dbReference type="SAM" id="Phobius"/>
    </source>
</evidence>
<dbReference type="GO" id="GO:0004965">
    <property type="term" value="F:G protein-coupled GABA receptor activity"/>
    <property type="evidence" value="ECO:0007669"/>
    <property type="project" value="InterPro"/>
</dbReference>
<dbReference type="AlphaFoldDB" id="A0A9Q1CFI9"/>
<evidence type="ECO:0000256" key="2">
    <source>
        <dbReference type="ARBA" id="ARBA00023170"/>
    </source>
</evidence>
<keyword evidence="7" id="KW-1185">Reference proteome</keyword>
<keyword evidence="5" id="KW-1133">Transmembrane helix</keyword>
<feature type="transmembrane region" description="Helical" evidence="5">
    <location>
        <begin position="70"/>
        <end position="96"/>
    </location>
</feature>
<keyword evidence="2 6" id="KW-0675">Receptor</keyword>
<dbReference type="PANTHER" id="PTHR10519">
    <property type="entry name" value="GABA-B RECEPTOR"/>
    <property type="match status" value="1"/>
</dbReference>
<keyword evidence="4" id="KW-0807">Transducer</keyword>
<keyword evidence="1" id="KW-0297">G-protein coupled receptor</keyword>
<proteinExistence type="predicted"/>
<protein>
    <submittedName>
        <fullName evidence="6">Gamma-aminobutyric acid type B receptor subunit 2</fullName>
    </submittedName>
</protein>
<comment type="caution">
    <text evidence="6">The sequence shown here is derived from an EMBL/GenBank/DDBJ whole genome shotgun (WGS) entry which is preliminary data.</text>
</comment>
<evidence type="ECO:0000313" key="7">
    <source>
        <dbReference type="Proteomes" id="UP001152320"/>
    </source>
</evidence>
<dbReference type="OrthoDB" id="2150267at2759"/>
<sequence length="105" mass="11840">MCSSRNDTLPLILAFADKIILVLLGLFFSFEIREAPPLGDSRQVAISIYNITIFGTCGLILTILLERTPINLFVFCSTLVVCCTTIKLIVLFLPLVRKLHLNFYF</sequence>
<gene>
    <name evidence="6" type="ORF">HOLleu_07139</name>
</gene>
<keyword evidence="5" id="KW-0812">Transmembrane</keyword>
<name>A0A9Q1CFI9_HOLLE</name>
<feature type="transmembrane region" description="Helical" evidence="5">
    <location>
        <begin position="12"/>
        <end position="32"/>
    </location>
</feature>
<dbReference type="EMBL" id="JAIZAY010000003">
    <property type="protein sequence ID" value="KAJ8044402.1"/>
    <property type="molecule type" value="Genomic_DNA"/>
</dbReference>
<dbReference type="Proteomes" id="UP001152320">
    <property type="component" value="Chromosome 3"/>
</dbReference>
<keyword evidence="3" id="KW-0325">Glycoprotein</keyword>
<evidence type="ECO:0000256" key="3">
    <source>
        <dbReference type="ARBA" id="ARBA00023180"/>
    </source>
</evidence>
<dbReference type="GO" id="GO:0007214">
    <property type="term" value="P:gamma-aminobutyric acid signaling pathway"/>
    <property type="evidence" value="ECO:0007669"/>
    <property type="project" value="TreeGrafter"/>
</dbReference>
<reference evidence="6" key="1">
    <citation type="submission" date="2021-10" db="EMBL/GenBank/DDBJ databases">
        <title>Tropical sea cucumber genome reveals ecological adaptation and Cuvierian tubules defense mechanism.</title>
        <authorList>
            <person name="Chen T."/>
        </authorList>
    </citation>
    <scope>NUCLEOTIDE SEQUENCE</scope>
    <source>
        <strain evidence="6">Nanhai2018</strain>
        <tissue evidence="6">Muscle</tissue>
    </source>
</reference>